<dbReference type="Proteomes" id="UP000325713">
    <property type="component" value="Chromosome"/>
</dbReference>
<dbReference type="InterPro" id="IPR011250">
    <property type="entry name" value="OMP/PagP_B-barrel"/>
</dbReference>
<dbReference type="GO" id="GO:0009279">
    <property type="term" value="C:cell outer membrane"/>
    <property type="evidence" value="ECO:0007669"/>
    <property type="project" value="UniProtKB-SubCell"/>
</dbReference>
<evidence type="ECO:0008006" key="5">
    <source>
        <dbReference type="Google" id="ProtNLM"/>
    </source>
</evidence>
<comment type="subcellular location">
    <subcellularLocation>
        <location evidence="1">Cell outer membrane</location>
    </subcellularLocation>
</comment>
<keyword evidence="4" id="KW-1185">Reference proteome</keyword>
<dbReference type="EMBL" id="CP031700">
    <property type="protein sequence ID" value="QEY26087.1"/>
    <property type="molecule type" value="Genomic_DNA"/>
</dbReference>
<evidence type="ECO:0000256" key="2">
    <source>
        <dbReference type="SAM" id="SignalP"/>
    </source>
</evidence>
<feature type="chain" id="PRO_5023930541" description="Hemoglobin-haptoglobin-utilization protein" evidence="2">
    <location>
        <begin position="24"/>
        <end position="337"/>
    </location>
</feature>
<dbReference type="AlphaFoldDB" id="A0A5J6PZ09"/>
<dbReference type="KEGG" id="nzl:D0T92_05765"/>
<dbReference type="NCBIfam" id="NF041636">
    <property type="entry name" value="slam_lipo"/>
    <property type="match status" value="1"/>
</dbReference>
<protein>
    <recommendedName>
        <fullName evidence="5">Hemoglobin-haptoglobin-utilization protein</fullName>
    </recommendedName>
</protein>
<name>A0A5J6PZ09_9NEIS</name>
<evidence type="ECO:0000313" key="4">
    <source>
        <dbReference type="Proteomes" id="UP000325713"/>
    </source>
</evidence>
<dbReference type="RefSeq" id="WP_151051055.1">
    <property type="nucleotide sequence ID" value="NZ_CP031700.1"/>
</dbReference>
<keyword evidence="2" id="KW-0732">Signal</keyword>
<dbReference type="Gene3D" id="2.40.160.90">
    <property type="match status" value="1"/>
</dbReference>
<accession>A0A5J6PZ09</accession>
<evidence type="ECO:0000256" key="1">
    <source>
        <dbReference type="ARBA" id="ARBA00004442"/>
    </source>
</evidence>
<organism evidence="3 4">
    <name type="scientific">Neisseria zalophi</name>
    <dbReference type="NCBI Taxonomy" id="640030"/>
    <lineage>
        <taxon>Bacteria</taxon>
        <taxon>Pseudomonadati</taxon>
        <taxon>Pseudomonadota</taxon>
        <taxon>Betaproteobacteria</taxon>
        <taxon>Neisseriales</taxon>
        <taxon>Neisseriaceae</taxon>
        <taxon>Neisseria</taxon>
    </lineage>
</organism>
<gene>
    <name evidence="3" type="ORF">D0T92_05765</name>
</gene>
<feature type="signal peptide" evidence="2">
    <location>
        <begin position="1"/>
        <end position="23"/>
    </location>
</feature>
<dbReference type="SUPFAM" id="SSF56925">
    <property type="entry name" value="OMPA-like"/>
    <property type="match status" value="1"/>
</dbReference>
<proteinExistence type="predicted"/>
<sequence>MTNISFKPLYPALALPFLLAACAGGGKVEPPKVLAERPVLESLDITAKNVKKHDDNKSFVSVTNNGGAVEKYAVTTQEKSSWSDAVYDVTNNVYVYKTPDGKYYQFNNFNTPMVPDYATPDKSMRTIHEMQSTRDGGKFFACCTAASNQTPGIDFKEDLYFGAWISPTGESHLFAGGKVADPAYMQGGSAAEIGGLKGKATYHVWGIRTKGDQVVSSTYSPTDVSKITVNFNTGKLGGEILGNKNFGDSVVMQDVNVQGNRFSGTARSGNATGAVDGAFYGAHSVSYWTGKIDEYAGRSIGGIVKFDGNKDLDTAFGGRRRAIDANYQGTDLKPLDN</sequence>
<dbReference type="InterPro" id="IPR031586">
    <property type="entry name" value="HpuA"/>
</dbReference>
<evidence type="ECO:0000313" key="3">
    <source>
        <dbReference type="EMBL" id="QEY26087.1"/>
    </source>
</evidence>
<dbReference type="PROSITE" id="PS51257">
    <property type="entry name" value="PROKAR_LIPOPROTEIN"/>
    <property type="match status" value="1"/>
</dbReference>
<reference evidence="3 4" key="1">
    <citation type="submission" date="2018-08" db="EMBL/GenBank/DDBJ databases">
        <title>Neisseria zalophi ATCC BAA-2455 complete genome.</title>
        <authorList>
            <person name="Veseli I.A."/>
            <person name="Buttler R."/>
            <person name="Mascarenhas dos Santos A.C."/>
            <person name="Pombert J.-F."/>
        </authorList>
    </citation>
    <scope>NUCLEOTIDE SEQUENCE [LARGE SCALE GENOMIC DNA]</scope>
    <source>
        <strain evidence="3 4">ATCC BAA-2455</strain>
    </source>
</reference>
<dbReference type="Pfam" id="PF16960">
    <property type="entry name" value="HpuA"/>
    <property type="match status" value="1"/>
</dbReference>
<dbReference type="InterPro" id="IPR054843">
    <property type="entry name" value="Slam_hemophilin_C"/>
</dbReference>
<dbReference type="OrthoDB" id="8607152at2"/>